<dbReference type="Pfam" id="PF08246">
    <property type="entry name" value="Inhibitor_I29"/>
    <property type="match status" value="1"/>
</dbReference>
<organism evidence="11 12">
    <name type="scientific">Arabidopsis thaliana</name>
    <name type="common">Mouse-ear cress</name>
    <dbReference type="NCBI Taxonomy" id="3702"/>
    <lineage>
        <taxon>Eukaryota</taxon>
        <taxon>Viridiplantae</taxon>
        <taxon>Streptophyta</taxon>
        <taxon>Embryophyta</taxon>
        <taxon>Tracheophyta</taxon>
        <taxon>Spermatophyta</taxon>
        <taxon>Magnoliopsida</taxon>
        <taxon>eudicotyledons</taxon>
        <taxon>Gunneridae</taxon>
        <taxon>Pentapetalae</taxon>
        <taxon>rosids</taxon>
        <taxon>malvids</taxon>
        <taxon>Brassicales</taxon>
        <taxon>Brassicaceae</taxon>
        <taxon>Camelineae</taxon>
        <taxon>Arabidopsis</taxon>
    </lineage>
</organism>
<evidence type="ECO:0000256" key="6">
    <source>
        <dbReference type="ARBA" id="ARBA00023027"/>
    </source>
</evidence>
<dbReference type="PROSITE" id="PS00640">
    <property type="entry name" value="THIOL_PROTEASE_ASN"/>
    <property type="match status" value="1"/>
</dbReference>
<dbReference type="InterPro" id="IPR039417">
    <property type="entry name" value="Peptidase_C1A_papain-like"/>
</dbReference>
<dbReference type="Gene3D" id="3.90.70.10">
    <property type="entry name" value="Cysteine proteinases"/>
    <property type="match status" value="1"/>
</dbReference>
<evidence type="ECO:0000313" key="11">
    <source>
        <dbReference type="EMBL" id="CAD5328824.1"/>
    </source>
</evidence>
<dbReference type="Proteomes" id="UP000516314">
    <property type="component" value="Chromosome 4"/>
</dbReference>
<evidence type="ECO:0000256" key="5">
    <source>
        <dbReference type="ARBA" id="ARBA00022807"/>
    </source>
</evidence>
<evidence type="ECO:0000259" key="10">
    <source>
        <dbReference type="PROSITE" id="PS50104"/>
    </source>
</evidence>
<proteinExistence type="inferred from homology"/>
<dbReference type="CDD" id="cd02248">
    <property type="entry name" value="Peptidase_C1A"/>
    <property type="match status" value="1"/>
</dbReference>
<evidence type="ECO:0000256" key="7">
    <source>
        <dbReference type="ARBA" id="ARBA00023157"/>
    </source>
</evidence>
<feature type="region of interest" description="Disordered" evidence="8">
    <location>
        <begin position="424"/>
        <end position="445"/>
    </location>
</feature>
<dbReference type="InterPro" id="IPR013201">
    <property type="entry name" value="Prot_inhib_I29"/>
</dbReference>
<dbReference type="SUPFAM" id="SSF54001">
    <property type="entry name" value="Cysteine proteinases"/>
    <property type="match status" value="1"/>
</dbReference>
<dbReference type="PROSITE" id="PS50104">
    <property type="entry name" value="TIR"/>
    <property type="match status" value="2"/>
</dbReference>
<accession>A0A7G2F314</accession>
<feature type="domain" description="TIR" evidence="10">
    <location>
        <begin position="820"/>
        <end position="951"/>
    </location>
</feature>
<evidence type="ECO:0000256" key="1">
    <source>
        <dbReference type="ARBA" id="ARBA00008455"/>
    </source>
</evidence>
<keyword evidence="5" id="KW-0788">Thiol protease</keyword>
<dbReference type="InterPro" id="IPR013128">
    <property type="entry name" value="Peptidase_C1A"/>
</dbReference>
<dbReference type="Gene3D" id="3.40.50.10140">
    <property type="entry name" value="Toll/interleukin-1 receptor homology (TIR) domain"/>
    <property type="match status" value="2"/>
</dbReference>
<dbReference type="InterPro" id="IPR025661">
    <property type="entry name" value="Pept_asp_AS"/>
</dbReference>
<keyword evidence="4" id="KW-0378">Hydrolase</keyword>
<dbReference type="InterPro" id="IPR035897">
    <property type="entry name" value="Toll_tir_struct_dom_sf"/>
</dbReference>
<dbReference type="PRINTS" id="PR00705">
    <property type="entry name" value="PAPAIN"/>
</dbReference>
<dbReference type="Pfam" id="PF00112">
    <property type="entry name" value="Peptidase_C1"/>
    <property type="match status" value="1"/>
</dbReference>
<reference evidence="11 12" key="1">
    <citation type="submission" date="2020-09" db="EMBL/GenBank/DDBJ databases">
        <authorList>
            <person name="Ashkenazy H."/>
        </authorList>
    </citation>
    <scope>NUCLEOTIDE SEQUENCE [LARGE SCALE GENOMIC DNA]</scope>
    <source>
        <strain evidence="12">cv. Cdm-0</strain>
    </source>
</reference>
<comment type="similarity">
    <text evidence="1">Belongs to the peptidase C1 family.</text>
</comment>
<gene>
    <name evidence="11" type="ORF">AT9943_LOCUS16451</name>
</gene>
<dbReference type="InterPro" id="IPR038765">
    <property type="entry name" value="Papain-like_cys_pep_sf"/>
</dbReference>
<evidence type="ECO:0000256" key="4">
    <source>
        <dbReference type="ARBA" id="ARBA00022801"/>
    </source>
</evidence>
<keyword evidence="7" id="KW-1015">Disulfide bond</keyword>
<feature type="compositionally biased region" description="Polar residues" evidence="8">
    <location>
        <begin position="435"/>
        <end position="445"/>
    </location>
</feature>
<sequence>MGFVRPVCMTILFLLIVFVLSAPSSAMDLPATSGGHNRSNEEVEFIFQMWMSKHGKTYTNALGEKERRFQNFKDNLRFIDQHNAKNLSYQLGLTRFADLTVQEYRDLFPGSPKPKRRNLKTSRRYVPLAGDQIPESVDWRQEGAVSEIKDQGTCNSCWAFSTVAAVEGLNKIVTGELISLSEQELVDCKLVNNGCYGSGLMDTAFQFLINNNGLDSEKDYPYQGTQGSCNRKQSTSNKVITIDSYEDVPANDEISLQKAVAHQPGIYNGPCGTNLDHALVIVGYGSENGQDYWIVRNSWGTTWGDAGYIKIARNFEDPKEVDKRKIKRINSRIKRWKKALKIVTEIAGLTHDKNSPELAFVEKVVEKIIRHLASIAAEEGRNSTLETSETPPVIQPNQIIYNVINIRLHRSKSLENFKLSYNPEEDNKSYDLKPSSPTLTRSASNLDHRDQYGPFPFEALMVKKQNENQRSIANIVLKKTKTWHNLHFVSALLFGALFVSYMSRKPQVFISFRGKAQRKTLVSFIKSKLEEISEINVFMDEYEIRGRPITTLFERIRESSIALVIFSDKYPESRWCLDELVEIKKQMETGSIVPFPIFYKVKAESVKNQTGHFRNVLLKTEEDVRKKVDRSNIRSILETEDMIWGWRQALVSVGGRMGFSYNHKCDNEFVNDIVVQIKKMLADLSPSPRNGLKIIERPQMHPQEEVTSLLQALNLKKSDLEDLIHINGVVSHGTDRLVFLDLISLQNPILADRLIELVQAGRNLLVLLGSLEYYNNGFTFKRIFLPKKSQQLPGYTVVAESNDNLRNHEVSYSDTVLTCFSFLCNILKRSEMKIDPLSRRVFIGLGEKHLGKFLVSSLKEELESNQILVYVEDETKSRIKESGVAVVFFSKKYPNSEKCLDELVEIKKLMDAGKIDPLPVFYSLKDEPVKNLKGYFLNRLLKIENEVRKNIKTRDDKSILDTEAKIWGWRDALSSIASRPGLSYELSTDDVFVSDIVTKVNELFASRERKKTEAATTVVKTLDADDLFYSRTSFLQAIDRDITDFESFTDIPNGLVLLRLKGHTNLVFLKLSSHENLVRFQRSDSFKFLTEGFALNPSGVIRFSEPSLALELESNQSQQ</sequence>
<dbReference type="FunFam" id="3.90.70.10:FF:000067">
    <property type="entry name" value="Senescence-specific cysteine protease"/>
    <property type="match status" value="1"/>
</dbReference>
<dbReference type="SMART" id="SM00255">
    <property type="entry name" value="TIR"/>
    <property type="match status" value="2"/>
</dbReference>
<dbReference type="AlphaFoldDB" id="A0A7G2F314"/>
<dbReference type="PROSITE" id="PS00639">
    <property type="entry name" value="THIOL_PROTEASE_HIS"/>
    <property type="match status" value="1"/>
</dbReference>
<dbReference type="PANTHER" id="PTHR12411">
    <property type="entry name" value="CYSTEINE PROTEASE FAMILY C1-RELATED"/>
    <property type="match status" value="1"/>
</dbReference>
<dbReference type="InterPro" id="IPR000668">
    <property type="entry name" value="Peptidase_C1A_C"/>
</dbReference>
<protein>
    <submittedName>
        <fullName evidence="11">(thale cress) hypothetical protein</fullName>
    </submittedName>
</protein>
<feature type="domain" description="TIR" evidence="10">
    <location>
        <begin position="504"/>
        <end position="681"/>
    </location>
</feature>
<dbReference type="SMART" id="SM00645">
    <property type="entry name" value="Pept_C1"/>
    <property type="match status" value="1"/>
</dbReference>
<dbReference type="EMBL" id="LR881469">
    <property type="protein sequence ID" value="CAD5328824.1"/>
    <property type="molecule type" value="Genomic_DNA"/>
</dbReference>
<evidence type="ECO:0000256" key="8">
    <source>
        <dbReference type="SAM" id="MobiDB-lite"/>
    </source>
</evidence>
<evidence type="ECO:0000256" key="3">
    <source>
        <dbReference type="ARBA" id="ARBA00022729"/>
    </source>
</evidence>
<feature type="signal peptide" evidence="9">
    <location>
        <begin position="1"/>
        <end position="26"/>
    </location>
</feature>
<dbReference type="InterPro" id="IPR000157">
    <property type="entry name" value="TIR_dom"/>
</dbReference>
<keyword evidence="2" id="KW-0645">Protease</keyword>
<dbReference type="SUPFAM" id="SSF52200">
    <property type="entry name" value="Toll/Interleukin receptor TIR domain"/>
    <property type="match status" value="2"/>
</dbReference>
<dbReference type="GO" id="GO:0006508">
    <property type="term" value="P:proteolysis"/>
    <property type="evidence" value="ECO:0007669"/>
    <property type="project" value="UniProtKB-KW"/>
</dbReference>
<dbReference type="Pfam" id="PF01582">
    <property type="entry name" value="TIR"/>
    <property type="match status" value="2"/>
</dbReference>
<dbReference type="SMART" id="SM00848">
    <property type="entry name" value="Inhibitor_I29"/>
    <property type="match status" value="1"/>
</dbReference>
<keyword evidence="6" id="KW-0520">NAD</keyword>
<evidence type="ECO:0000313" key="12">
    <source>
        <dbReference type="Proteomes" id="UP000516314"/>
    </source>
</evidence>
<evidence type="ECO:0000256" key="2">
    <source>
        <dbReference type="ARBA" id="ARBA00022670"/>
    </source>
</evidence>
<name>A0A7G2F314_ARATH</name>
<keyword evidence="3 9" id="KW-0732">Signal</keyword>
<dbReference type="InterPro" id="IPR025660">
    <property type="entry name" value="Pept_his_AS"/>
</dbReference>
<dbReference type="GO" id="GO:0008234">
    <property type="term" value="F:cysteine-type peptidase activity"/>
    <property type="evidence" value="ECO:0007669"/>
    <property type="project" value="UniProtKB-KW"/>
</dbReference>
<evidence type="ECO:0000256" key="9">
    <source>
        <dbReference type="SAM" id="SignalP"/>
    </source>
</evidence>
<feature type="chain" id="PRO_5028860538" evidence="9">
    <location>
        <begin position="27"/>
        <end position="1119"/>
    </location>
</feature>
<dbReference type="FunFam" id="3.40.50.10140:FF:000007">
    <property type="entry name" value="Disease resistance protein (TIR-NBS-LRR class)"/>
    <property type="match status" value="1"/>
</dbReference>
<dbReference type="GO" id="GO:0007165">
    <property type="term" value="P:signal transduction"/>
    <property type="evidence" value="ECO:0007669"/>
    <property type="project" value="InterPro"/>
</dbReference>